<dbReference type="KEGG" id="cpho:CPHO_02220"/>
<dbReference type="GO" id="GO:0046872">
    <property type="term" value="F:metal ion binding"/>
    <property type="evidence" value="ECO:0007669"/>
    <property type="project" value="UniProtKB-KW"/>
</dbReference>
<evidence type="ECO:0000256" key="3">
    <source>
        <dbReference type="ARBA" id="ARBA00022723"/>
    </source>
</evidence>
<gene>
    <name evidence="7" type="ORF">CPHO_02220</name>
</gene>
<feature type="chain" id="PRO_5013312901" description="ABC transporter substrate-binding protein" evidence="6">
    <location>
        <begin position="23"/>
        <end position="283"/>
    </location>
</feature>
<dbReference type="InterPro" id="IPR006127">
    <property type="entry name" value="ZnuA-like"/>
</dbReference>
<dbReference type="GO" id="GO:0007155">
    <property type="term" value="P:cell adhesion"/>
    <property type="evidence" value="ECO:0007669"/>
    <property type="project" value="InterPro"/>
</dbReference>
<dbReference type="AlphaFoldDB" id="A0A1L7D1F3"/>
<dbReference type="PANTHER" id="PTHR42953">
    <property type="entry name" value="HIGH-AFFINITY ZINC UPTAKE SYSTEM PROTEIN ZNUA-RELATED"/>
    <property type="match status" value="1"/>
</dbReference>
<name>A0A1L7D1F3_9CORY</name>
<dbReference type="RefSeq" id="WP_075732839.1">
    <property type="nucleotide sequence ID" value="NZ_CP009249.1"/>
</dbReference>
<evidence type="ECO:0000256" key="6">
    <source>
        <dbReference type="SAM" id="SignalP"/>
    </source>
</evidence>
<feature type="signal peptide" evidence="6">
    <location>
        <begin position="1"/>
        <end position="22"/>
    </location>
</feature>
<evidence type="ECO:0000313" key="8">
    <source>
        <dbReference type="Proteomes" id="UP000185491"/>
    </source>
</evidence>
<dbReference type="PRINTS" id="PR00690">
    <property type="entry name" value="ADHESNFAMILY"/>
</dbReference>
<dbReference type="EMBL" id="CP009249">
    <property type="protein sequence ID" value="APT91920.1"/>
    <property type="molecule type" value="Genomic_DNA"/>
</dbReference>
<keyword evidence="2 5" id="KW-0813">Transport</keyword>
<evidence type="ECO:0000313" key="7">
    <source>
        <dbReference type="EMBL" id="APT91920.1"/>
    </source>
</evidence>
<keyword evidence="3" id="KW-0479">Metal-binding</keyword>
<protein>
    <recommendedName>
        <fullName evidence="9">ABC transporter substrate-binding protein</fullName>
    </recommendedName>
</protein>
<dbReference type="PROSITE" id="PS51257">
    <property type="entry name" value="PROKAR_LIPOPROTEIN"/>
    <property type="match status" value="1"/>
</dbReference>
<dbReference type="Gene3D" id="3.40.50.1980">
    <property type="entry name" value="Nitrogenase molybdenum iron protein domain"/>
    <property type="match status" value="2"/>
</dbReference>
<organism evidence="7 8">
    <name type="scientific">Corynebacterium phocae</name>
    <dbReference type="NCBI Taxonomy" id="161895"/>
    <lineage>
        <taxon>Bacteria</taxon>
        <taxon>Bacillati</taxon>
        <taxon>Actinomycetota</taxon>
        <taxon>Actinomycetes</taxon>
        <taxon>Mycobacteriales</taxon>
        <taxon>Corynebacteriaceae</taxon>
        <taxon>Corynebacterium</taxon>
    </lineage>
</organism>
<accession>A0A1L7D1F3</accession>
<keyword evidence="4 6" id="KW-0732">Signal</keyword>
<evidence type="ECO:0000256" key="1">
    <source>
        <dbReference type="ARBA" id="ARBA00004196"/>
    </source>
</evidence>
<evidence type="ECO:0000256" key="4">
    <source>
        <dbReference type="ARBA" id="ARBA00022729"/>
    </source>
</evidence>
<dbReference type="GO" id="GO:0030313">
    <property type="term" value="C:cell envelope"/>
    <property type="evidence" value="ECO:0007669"/>
    <property type="project" value="UniProtKB-SubCell"/>
</dbReference>
<proteinExistence type="inferred from homology"/>
<dbReference type="Proteomes" id="UP000185491">
    <property type="component" value="Chromosome"/>
</dbReference>
<dbReference type="GO" id="GO:0030001">
    <property type="term" value="P:metal ion transport"/>
    <property type="evidence" value="ECO:0007669"/>
    <property type="project" value="InterPro"/>
</dbReference>
<dbReference type="Pfam" id="PF01297">
    <property type="entry name" value="ZnuA"/>
    <property type="match status" value="1"/>
</dbReference>
<comment type="similarity">
    <text evidence="5">Belongs to the bacterial solute-binding protein 9 family.</text>
</comment>
<dbReference type="STRING" id="161895.CPHO_02220"/>
<evidence type="ECO:0000256" key="5">
    <source>
        <dbReference type="RuleBase" id="RU003512"/>
    </source>
</evidence>
<dbReference type="SUPFAM" id="SSF53807">
    <property type="entry name" value="Helical backbone' metal receptor"/>
    <property type="match status" value="1"/>
</dbReference>
<dbReference type="PANTHER" id="PTHR42953:SF1">
    <property type="entry name" value="METAL-BINDING PROTEIN HI_0362-RELATED"/>
    <property type="match status" value="1"/>
</dbReference>
<dbReference type="OrthoDB" id="5296019at2"/>
<keyword evidence="8" id="KW-1185">Reference proteome</keyword>
<dbReference type="InterPro" id="IPR050492">
    <property type="entry name" value="Bact_metal-bind_prot9"/>
</dbReference>
<dbReference type="InterPro" id="IPR006128">
    <property type="entry name" value="Lipoprotein_PsaA-like"/>
</dbReference>
<comment type="subcellular location">
    <subcellularLocation>
        <location evidence="1">Cell envelope</location>
    </subcellularLocation>
</comment>
<reference evidence="7 8" key="1">
    <citation type="submission" date="2014-08" db="EMBL/GenBank/DDBJ databases">
        <title>Complete genome sequence of Corynebacterium phocae M408/89/1(T)(=DSM 44612(T)), isolated from the common seal (Phoca vitulina).</title>
        <authorList>
            <person name="Ruckert C."/>
            <person name="Albersmeier A."/>
            <person name="Winkler A."/>
            <person name="Kalinowski J."/>
        </authorList>
    </citation>
    <scope>NUCLEOTIDE SEQUENCE [LARGE SCALE GENOMIC DNA]</scope>
    <source>
        <strain evidence="7 8">M408/89/1</strain>
    </source>
</reference>
<evidence type="ECO:0000256" key="2">
    <source>
        <dbReference type="ARBA" id="ARBA00022448"/>
    </source>
</evidence>
<evidence type="ECO:0008006" key="9">
    <source>
        <dbReference type="Google" id="ProtNLM"/>
    </source>
</evidence>
<sequence>MKRLSISLAALILAGCSASTPADDGTVRIVTSTPIWADVARVVAGDLAEVTSAITDPNVDPHHFEPSAADVARANEADLVVVGGGGYDAWLYQALSDQTRVVTALPLVDHGTLAENAAGAKVKVIDGNEHVWYDVEAINVVGQDIAAALPGASAAKLEELTGGFAERVAALPARKYAQTEPIADYLLAPSSWKDVTPKGFRDATLKEGEPSVADLARFLDAIKAGEVEVLIYNPQTKTDMTRRIREAAEAQGIPVIEIGETPVDGSGFFTYYESVIQDLEDHA</sequence>